<dbReference type="EMBL" id="CP016076">
    <property type="protein sequence ID" value="APU15636.1"/>
    <property type="molecule type" value="Genomic_DNA"/>
</dbReference>
<evidence type="ECO:0000259" key="1">
    <source>
        <dbReference type="Pfam" id="PF19834"/>
    </source>
</evidence>
<name>A0AAC9PT94_9PSEU</name>
<feature type="domain" description="DUF6314" evidence="1">
    <location>
        <begin position="17"/>
        <end position="146"/>
    </location>
</feature>
<protein>
    <recommendedName>
        <fullName evidence="1">DUF6314 domain-containing protein</fullName>
    </recommendedName>
</protein>
<dbReference type="KEGG" id="acad:UA74_18040"/>
<sequence length="148" mass="17030">MTAVGQALPVADLPAYLLGRWRLEREILDVTGSRLGSVTGIAEVLDHDDRLGYTEQGELVLATYRGPVSRRLDYRLTGPGRAEVHFDHGGFFHEVDLRDGRWSTRHPCRDDDYQGCYHVVDEDRWRQRWTVTGPRKDHAIVTEFRRLG</sequence>
<gene>
    <name evidence="2" type="ORF">UA74_18040</name>
</gene>
<dbReference type="InterPro" id="IPR045632">
    <property type="entry name" value="DUF6314"/>
</dbReference>
<dbReference type="Proteomes" id="UP000185511">
    <property type="component" value="Chromosome"/>
</dbReference>
<dbReference type="AlphaFoldDB" id="A0AAC9PT94"/>
<evidence type="ECO:0000313" key="3">
    <source>
        <dbReference type="Proteomes" id="UP000185511"/>
    </source>
</evidence>
<organism evidence="2 3">
    <name type="scientific">Actinoalloteichus fjordicus</name>
    <dbReference type="NCBI Taxonomy" id="1612552"/>
    <lineage>
        <taxon>Bacteria</taxon>
        <taxon>Bacillati</taxon>
        <taxon>Actinomycetota</taxon>
        <taxon>Actinomycetes</taxon>
        <taxon>Pseudonocardiales</taxon>
        <taxon>Pseudonocardiaceae</taxon>
        <taxon>Actinoalloteichus</taxon>
    </lineage>
</organism>
<reference evidence="3" key="1">
    <citation type="submission" date="2016-06" db="EMBL/GenBank/DDBJ databases">
        <title>Complete genome sequence of Actinoalloteichus fjordicus DSM 46855 (=ADI127-17), type strain of the new species Actinoalloteichus fjordicus.</title>
        <authorList>
            <person name="Ruckert C."/>
            <person name="Nouioui I."/>
            <person name="Willmese J."/>
            <person name="van Wezel G."/>
            <person name="Klenk H.-P."/>
            <person name="Kalinowski J."/>
            <person name="Zotchev S.B."/>
        </authorList>
    </citation>
    <scope>NUCLEOTIDE SEQUENCE [LARGE SCALE GENOMIC DNA]</scope>
    <source>
        <strain evidence="3">ADI127-7</strain>
    </source>
</reference>
<evidence type="ECO:0000313" key="2">
    <source>
        <dbReference type="EMBL" id="APU15636.1"/>
    </source>
</evidence>
<dbReference type="Pfam" id="PF19834">
    <property type="entry name" value="DUF6314"/>
    <property type="match status" value="1"/>
</dbReference>
<proteinExistence type="predicted"/>
<accession>A0AAC9PT94</accession>
<keyword evidence="3" id="KW-1185">Reference proteome</keyword>